<dbReference type="InParanoid" id="G0NWD9"/>
<evidence type="ECO:0000256" key="1">
    <source>
        <dbReference type="SAM" id="MobiDB-lite"/>
    </source>
</evidence>
<dbReference type="Proteomes" id="UP000008068">
    <property type="component" value="Unassembled WGS sequence"/>
</dbReference>
<evidence type="ECO:0000313" key="3">
    <source>
        <dbReference type="Proteomes" id="UP000008068"/>
    </source>
</evidence>
<gene>
    <name evidence="2" type="ORF">CAEBREN_01507</name>
</gene>
<reference evidence="3" key="1">
    <citation type="submission" date="2011-07" db="EMBL/GenBank/DDBJ databases">
        <authorList>
            <consortium name="Caenorhabditis brenneri Sequencing and Analysis Consortium"/>
            <person name="Wilson R.K."/>
        </authorList>
    </citation>
    <scope>NUCLEOTIDE SEQUENCE [LARGE SCALE GENOMIC DNA]</scope>
    <source>
        <strain evidence="3">PB2801</strain>
    </source>
</reference>
<feature type="compositionally biased region" description="Low complexity" evidence="1">
    <location>
        <begin position="262"/>
        <end position="274"/>
    </location>
</feature>
<sequence>MAKSKEQQKEQQLKLLKQQEQHAKKMLELEKKRGEMNKEMSKAEMDMLEKEFAFQKMKMNTFNEMINVLAEKDRFDDFRSSSTKLFRQFEKFKSLFDEDRTKTKSILANGKSAKLDQPEKLYDASDALSSFSGSVRSLGMITDKEIPKDLGNHQDDLVDRSSNLKNMIDEIISEIENYLEGGDPENIEENIEVIKEQYESAEKLVQEMNKLVQKFNIPPSQRFEQTIIHQMKILSSVMPQIASNTFTPAIESKNATPIAAPEVSQVQAAQQAPVEDTEKDAETQKVEAKMKAMSDLMETVTNITMVLENQTDQELIKDMVSGMRDMFVYLTDLMEEDEEDAEMMQIRQLVQAIMIMTASP</sequence>
<dbReference type="AlphaFoldDB" id="G0NWD9"/>
<proteinExistence type="predicted"/>
<keyword evidence="3" id="KW-1185">Reference proteome</keyword>
<dbReference type="OrthoDB" id="5856790at2759"/>
<dbReference type="HOGENOM" id="CLU_783559_0_0_1"/>
<dbReference type="eggNOG" id="ENOG502THJY">
    <property type="taxonomic scope" value="Eukaryota"/>
</dbReference>
<feature type="region of interest" description="Disordered" evidence="1">
    <location>
        <begin position="262"/>
        <end position="281"/>
    </location>
</feature>
<dbReference type="EMBL" id="GL379963">
    <property type="protein sequence ID" value="EGT38717.1"/>
    <property type="molecule type" value="Genomic_DNA"/>
</dbReference>
<feature type="region of interest" description="Disordered" evidence="1">
    <location>
        <begin position="1"/>
        <end position="35"/>
    </location>
</feature>
<protein>
    <submittedName>
        <fullName evidence="2">Uncharacterized protein</fullName>
    </submittedName>
</protein>
<organism evidence="3">
    <name type="scientific">Caenorhabditis brenneri</name>
    <name type="common">Nematode worm</name>
    <dbReference type="NCBI Taxonomy" id="135651"/>
    <lineage>
        <taxon>Eukaryota</taxon>
        <taxon>Metazoa</taxon>
        <taxon>Ecdysozoa</taxon>
        <taxon>Nematoda</taxon>
        <taxon>Chromadorea</taxon>
        <taxon>Rhabditida</taxon>
        <taxon>Rhabditina</taxon>
        <taxon>Rhabditomorpha</taxon>
        <taxon>Rhabditoidea</taxon>
        <taxon>Rhabditidae</taxon>
        <taxon>Peloderinae</taxon>
        <taxon>Caenorhabditis</taxon>
    </lineage>
</organism>
<dbReference type="OMA" id="VICHQLE"/>
<evidence type="ECO:0000313" key="2">
    <source>
        <dbReference type="EMBL" id="EGT38717.1"/>
    </source>
</evidence>
<name>G0NWD9_CAEBE</name>
<accession>G0NWD9</accession>